<organism evidence="2 3">
    <name type="scientific">Chrysemys picta bellii</name>
    <name type="common">Western painted turtle</name>
    <name type="synonym">Emys bellii</name>
    <dbReference type="NCBI Taxonomy" id="8478"/>
    <lineage>
        <taxon>Eukaryota</taxon>
        <taxon>Metazoa</taxon>
        <taxon>Chordata</taxon>
        <taxon>Craniata</taxon>
        <taxon>Vertebrata</taxon>
        <taxon>Euteleostomi</taxon>
        <taxon>Archelosauria</taxon>
        <taxon>Testudinata</taxon>
        <taxon>Testudines</taxon>
        <taxon>Cryptodira</taxon>
        <taxon>Durocryptodira</taxon>
        <taxon>Testudinoidea</taxon>
        <taxon>Emydidae</taxon>
        <taxon>Chrysemys</taxon>
    </lineage>
</organism>
<keyword evidence="3" id="KW-1185">Reference proteome</keyword>
<dbReference type="PROSITE" id="PS50805">
    <property type="entry name" value="KRAB"/>
    <property type="match status" value="1"/>
</dbReference>
<accession>A0A8C3IH68</accession>
<dbReference type="InterPro" id="IPR001909">
    <property type="entry name" value="KRAB"/>
</dbReference>
<dbReference type="PANTHER" id="PTHR23232:SF156">
    <property type="entry name" value="KRAB DOMAIN-CONTAINING PROTEIN"/>
    <property type="match status" value="1"/>
</dbReference>
<proteinExistence type="predicted"/>
<name>A0A8C3IH68_CHRPI</name>
<protein>
    <recommendedName>
        <fullName evidence="1">KRAB domain-containing protein</fullName>
    </recommendedName>
</protein>
<dbReference type="SUPFAM" id="SSF109640">
    <property type="entry name" value="KRAB domain (Kruppel-associated box)"/>
    <property type="match status" value="1"/>
</dbReference>
<feature type="domain" description="KRAB" evidence="1">
    <location>
        <begin position="31"/>
        <end position="97"/>
    </location>
</feature>
<evidence type="ECO:0000259" key="1">
    <source>
        <dbReference type="PROSITE" id="PS50805"/>
    </source>
</evidence>
<dbReference type="InterPro" id="IPR050169">
    <property type="entry name" value="Krueppel_C2H2_ZnF"/>
</dbReference>
<dbReference type="CDD" id="cd07765">
    <property type="entry name" value="KRAB_A-box"/>
    <property type="match status" value="1"/>
</dbReference>
<sequence length="97" mass="10906">MLREPVPAQGTWGPRRQGLGSSWDAALGMPVTFEEVAVYFTEGQGTLLDPGQRALYRDVMQENYETVTSLGKDFFPLSYLKPWGLHFYIWSGSSLVC</sequence>
<dbReference type="GO" id="GO:0006355">
    <property type="term" value="P:regulation of DNA-templated transcription"/>
    <property type="evidence" value="ECO:0007669"/>
    <property type="project" value="InterPro"/>
</dbReference>
<dbReference type="Ensembl" id="ENSCPBT00000039761.1">
    <property type="protein sequence ID" value="ENSCPBP00000033888.1"/>
    <property type="gene ID" value="ENSCPBG00000023661.1"/>
</dbReference>
<dbReference type="SMART" id="SM00349">
    <property type="entry name" value="KRAB"/>
    <property type="match status" value="1"/>
</dbReference>
<dbReference type="InterPro" id="IPR036051">
    <property type="entry name" value="KRAB_dom_sf"/>
</dbReference>
<dbReference type="Proteomes" id="UP000694380">
    <property type="component" value="Unplaced"/>
</dbReference>
<dbReference type="Pfam" id="PF01352">
    <property type="entry name" value="KRAB"/>
    <property type="match status" value="1"/>
</dbReference>
<dbReference type="GeneTree" id="ENSGT01150000287237"/>
<evidence type="ECO:0000313" key="3">
    <source>
        <dbReference type="Proteomes" id="UP000694380"/>
    </source>
</evidence>
<reference evidence="2" key="2">
    <citation type="submission" date="2025-09" db="UniProtKB">
        <authorList>
            <consortium name="Ensembl"/>
        </authorList>
    </citation>
    <scope>IDENTIFICATION</scope>
</reference>
<dbReference type="Gene3D" id="6.10.140.140">
    <property type="match status" value="1"/>
</dbReference>
<dbReference type="AlphaFoldDB" id="A0A8C3IH68"/>
<evidence type="ECO:0000313" key="2">
    <source>
        <dbReference type="Ensembl" id="ENSCPBP00000033888.1"/>
    </source>
</evidence>
<dbReference type="PANTHER" id="PTHR23232">
    <property type="entry name" value="KRAB DOMAIN C2H2 ZINC FINGER"/>
    <property type="match status" value="1"/>
</dbReference>
<reference evidence="2" key="1">
    <citation type="submission" date="2025-08" db="UniProtKB">
        <authorList>
            <consortium name="Ensembl"/>
        </authorList>
    </citation>
    <scope>IDENTIFICATION</scope>
</reference>